<dbReference type="Proteomes" id="UP000027284">
    <property type="component" value="Unassembled WGS sequence"/>
</dbReference>
<dbReference type="SUPFAM" id="SSF53137">
    <property type="entry name" value="Translational machinery components"/>
    <property type="match status" value="1"/>
</dbReference>
<evidence type="ECO:0000256" key="1">
    <source>
        <dbReference type="ARBA" id="ARBA00007116"/>
    </source>
</evidence>
<protein>
    <recommendedName>
        <fullName evidence="6 7">Large ribosomal subunit protein uL18</fullName>
    </recommendedName>
</protein>
<evidence type="ECO:0000256" key="6">
    <source>
        <dbReference type="ARBA" id="ARBA00035197"/>
    </source>
</evidence>
<dbReference type="GO" id="GO:0022625">
    <property type="term" value="C:cytosolic large ribosomal subunit"/>
    <property type="evidence" value="ECO:0007669"/>
    <property type="project" value="TreeGrafter"/>
</dbReference>
<comment type="similarity">
    <text evidence="1 7">Belongs to the universal ribosomal protein uL18 family.</text>
</comment>
<organism evidence="8 9">
    <name type="scientific">Thermoanaerobaculum aquaticum</name>
    <dbReference type="NCBI Taxonomy" id="1312852"/>
    <lineage>
        <taxon>Bacteria</taxon>
        <taxon>Pseudomonadati</taxon>
        <taxon>Acidobacteriota</taxon>
        <taxon>Thermoanaerobaculia</taxon>
        <taxon>Thermoanaerobaculales</taxon>
        <taxon>Thermoanaerobaculaceae</taxon>
        <taxon>Thermoanaerobaculum</taxon>
    </lineage>
</organism>
<comment type="subunit">
    <text evidence="7">Part of the 50S ribosomal subunit; part of the 5S rRNA/L5/L18/L25 subcomplex. Contacts the 5S and 23S rRNAs.</text>
</comment>
<dbReference type="InterPro" id="IPR057268">
    <property type="entry name" value="Ribosomal_L18"/>
</dbReference>
<dbReference type="AlphaFoldDB" id="A0A062XUW5"/>
<dbReference type="EMBL" id="JMFG01000005">
    <property type="protein sequence ID" value="KDA54663.1"/>
    <property type="molecule type" value="Genomic_DNA"/>
</dbReference>
<dbReference type="PANTHER" id="PTHR12899:SF3">
    <property type="entry name" value="LARGE RIBOSOMAL SUBUNIT PROTEIN UL18M"/>
    <property type="match status" value="1"/>
</dbReference>
<dbReference type="HAMAP" id="MF_01337_B">
    <property type="entry name" value="Ribosomal_uL18_B"/>
    <property type="match status" value="1"/>
</dbReference>
<evidence type="ECO:0000313" key="8">
    <source>
        <dbReference type="EMBL" id="KDA54663.1"/>
    </source>
</evidence>
<dbReference type="NCBIfam" id="TIGR00060">
    <property type="entry name" value="L18_bact"/>
    <property type="match status" value="1"/>
</dbReference>
<dbReference type="InterPro" id="IPR004389">
    <property type="entry name" value="Ribosomal_uL18_bac-type"/>
</dbReference>
<keyword evidence="4 7" id="KW-0689">Ribosomal protein</keyword>
<dbReference type="GO" id="GO:0008097">
    <property type="term" value="F:5S rRNA binding"/>
    <property type="evidence" value="ECO:0007669"/>
    <property type="project" value="TreeGrafter"/>
</dbReference>
<dbReference type="GO" id="GO:0006412">
    <property type="term" value="P:translation"/>
    <property type="evidence" value="ECO:0007669"/>
    <property type="project" value="UniProtKB-UniRule"/>
</dbReference>
<dbReference type="RefSeq" id="WP_038046802.1">
    <property type="nucleotide sequence ID" value="NZ_JMFG01000005.1"/>
</dbReference>
<evidence type="ECO:0000256" key="2">
    <source>
        <dbReference type="ARBA" id="ARBA00022730"/>
    </source>
</evidence>
<dbReference type="OrthoDB" id="9810939at2"/>
<keyword evidence="3 7" id="KW-0694">RNA-binding</keyword>
<evidence type="ECO:0000256" key="5">
    <source>
        <dbReference type="ARBA" id="ARBA00023274"/>
    </source>
</evidence>
<accession>A0A062XUW5</accession>
<keyword evidence="9" id="KW-1185">Reference proteome</keyword>
<dbReference type="CDD" id="cd00432">
    <property type="entry name" value="Ribosomal_L18_L5e"/>
    <property type="match status" value="1"/>
</dbReference>
<evidence type="ECO:0000256" key="3">
    <source>
        <dbReference type="ARBA" id="ARBA00022884"/>
    </source>
</evidence>
<dbReference type="GO" id="GO:0003735">
    <property type="term" value="F:structural constituent of ribosome"/>
    <property type="evidence" value="ECO:0007669"/>
    <property type="project" value="InterPro"/>
</dbReference>
<reference evidence="8 9" key="1">
    <citation type="submission" date="2014-04" db="EMBL/GenBank/DDBJ databases">
        <title>The Genome Sequence of Thermoanaerobaculum aquaticum MP-01, The First Cultivated Group 23 Acidobacterium.</title>
        <authorList>
            <person name="Stamps B.W."/>
            <person name="Losey N.A."/>
            <person name="Lawson P.A."/>
            <person name="Stevenson B.S."/>
        </authorList>
    </citation>
    <scope>NUCLEOTIDE SEQUENCE [LARGE SCALE GENOMIC DNA]</scope>
    <source>
        <strain evidence="8 9">MP-01</strain>
    </source>
</reference>
<evidence type="ECO:0000256" key="7">
    <source>
        <dbReference type="HAMAP-Rule" id="MF_01337"/>
    </source>
</evidence>
<dbReference type="FunFam" id="3.30.420.100:FF:000001">
    <property type="entry name" value="50S ribosomal protein L18"/>
    <property type="match status" value="1"/>
</dbReference>
<gene>
    <name evidence="7" type="primary">rplR</name>
    <name evidence="8" type="ORF">EG19_09560</name>
</gene>
<keyword evidence="2 7" id="KW-0699">rRNA-binding</keyword>
<comment type="function">
    <text evidence="7">This is one of the proteins that bind and probably mediate the attachment of the 5S RNA into the large ribosomal subunit, where it forms part of the central protuberance.</text>
</comment>
<dbReference type="InterPro" id="IPR005484">
    <property type="entry name" value="Ribosomal_uL18_bac/plant/anim"/>
</dbReference>
<evidence type="ECO:0000313" key="9">
    <source>
        <dbReference type="Proteomes" id="UP000027284"/>
    </source>
</evidence>
<evidence type="ECO:0000256" key="4">
    <source>
        <dbReference type="ARBA" id="ARBA00022980"/>
    </source>
</evidence>
<comment type="caution">
    <text evidence="8">The sequence shown here is derived from an EMBL/GenBank/DDBJ whole genome shotgun (WGS) entry which is preliminary data.</text>
</comment>
<dbReference type="STRING" id="1312852.EG19_09560"/>
<keyword evidence="5 7" id="KW-0687">Ribonucleoprotein</keyword>
<dbReference type="Gene3D" id="3.30.420.100">
    <property type="match status" value="1"/>
</dbReference>
<proteinExistence type="inferred from homology"/>
<name>A0A062XUW5_9BACT</name>
<sequence length="122" mass="13886">MARYEDRKSRRRRIHWRIRKVVHGTPERPRLVVYRSLNHVYAQVVDDVAGKTLVAASTLEKELRQGLSHCGNKQAARVVGRAIAERAKEKGITTVVFDRAGFRYHGVVKELADAAREAGLHF</sequence>
<dbReference type="PANTHER" id="PTHR12899">
    <property type="entry name" value="39S RIBOSOMAL PROTEIN L18, MITOCHONDRIAL"/>
    <property type="match status" value="1"/>
</dbReference>
<dbReference type="Pfam" id="PF00861">
    <property type="entry name" value="Ribosomal_L18p"/>
    <property type="match status" value="1"/>
</dbReference>